<dbReference type="Gene3D" id="2.40.50.910">
    <property type="entry name" value="Type VII secretion system EccB, repeat 3 domain"/>
    <property type="match status" value="1"/>
</dbReference>
<evidence type="ECO:0000256" key="9">
    <source>
        <dbReference type="ARBA" id="ARBA00023136"/>
    </source>
</evidence>
<dbReference type="InterPro" id="IPR042485">
    <property type="entry name" value="T7SS_EccB_R3"/>
</dbReference>
<evidence type="ECO:0000256" key="5">
    <source>
        <dbReference type="ARBA" id="ARBA00022741"/>
    </source>
</evidence>
<dbReference type="PANTHER" id="PTHR40765">
    <property type="entry name" value="ESX-2 SECRETION SYSTEM ATPASE ECCB2"/>
    <property type="match status" value="1"/>
</dbReference>
<keyword evidence="8 11" id="KW-1133">Transmembrane helix</keyword>
<keyword evidence="9 11" id="KW-0472">Membrane</keyword>
<comment type="caution">
    <text evidence="12">The sequence shown here is derived from an EMBL/GenBank/DDBJ whole genome shotgun (WGS) entry which is preliminary data.</text>
</comment>
<evidence type="ECO:0000256" key="1">
    <source>
        <dbReference type="ARBA" id="ARBA00004162"/>
    </source>
</evidence>
<evidence type="ECO:0000256" key="7">
    <source>
        <dbReference type="ARBA" id="ARBA00022840"/>
    </source>
</evidence>
<evidence type="ECO:0000256" key="8">
    <source>
        <dbReference type="ARBA" id="ARBA00022989"/>
    </source>
</evidence>
<sequence>MLASMQTRKDLYQAHRLMLQRMGMALLQAEPDVAESPMRRQNVAMFCGLLIAVLVVAGFGIWGLIKPGNATNLTDPGQLLVEENTGAAFVYSQEQRKLLPVANYVSGRLLLDSTDVRVRNVTSASLASFDRGPTVGIPGLPNSLPPKEKLVKGPWSACVMDNTNPASVRKQFVSLVGGIDVGGRPLGGDAIVVVDARRNAYVILNDTKMRVQPEGVLALGAGSPRQVPAAWLNAIPEGPDFRAPRVPGLGKRTRGPDGRSARLGQIFTTPGIAGGPTRWYVLVADGLAPITSTQANLALSDPKIKAVYGNRPAEPIEIDAATANSKQTTTQKHLMGGGLPASMPKVITVPGTSPLCSVYSETAKGSVKAKLTIGSTITIQPPAVTGSEQFFDQVILPAGGAALAGLLPGENQLKAINTYELITDQGRRFPLHSADQVGKLGYDAADVTPVPTHLLHSIQPGPTLDPVKALNPLVIGP</sequence>
<dbReference type="EMBL" id="BAAATE010000001">
    <property type="protein sequence ID" value="GAA2642976.1"/>
    <property type="molecule type" value="Genomic_DNA"/>
</dbReference>
<proteinExistence type="inferred from homology"/>
<keyword evidence="4 11" id="KW-0812">Transmembrane</keyword>
<dbReference type="InterPro" id="IPR007795">
    <property type="entry name" value="T7SS_EccB"/>
</dbReference>
<reference evidence="13" key="1">
    <citation type="journal article" date="2019" name="Int. J. Syst. Evol. Microbiol.">
        <title>The Global Catalogue of Microorganisms (GCM) 10K type strain sequencing project: providing services to taxonomists for standard genome sequencing and annotation.</title>
        <authorList>
            <consortium name="The Broad Institute Genomics Platform"/>
            <consortium name="The Broad Institute Genome Sequencing Center for Infectious Disease"/>
            <person name="Wu L."/>
            <person name="Ma J."/>
        </authorList>
    </citation>
    <scope>NUCLEOTIDE SEQUENCE [LARGE SCALE GENOMIC DNA]</scope>
    <source>
        <strain evidence="13">JCM 6835</strain>
    </source>
</reference>
<dbReference type="Gene3D" id="3.30.2390.20">
    <property type="entry name" value="Type VII secretion system EccB, repeat 1 domain"/>
    <property type="match status" value="1"/>
</dbReference>
<dbReference type="PANTHER" id="PTHR40765:SF2">
    <property type="entry name" value="ESX-2 SECRETION SYSTEM ATPASE ECCB2"/>
    <property type="match status" value="1"/>
</dbReference>
<evidence type="ECO:0000256" key="2">
    <source>
        <dbReference type="ARBA" id="ARBA00008149"/>
    </source>
</evidence>
<comment type="similarity">
    <text evidence="2">Belongs to the EccB family.</text>
</comment>
<dbReference type="InterPro" id="IPR044857">
    <property type="entry name" value="T7SS_EccB_R1"/>
</dbReference>
<name>A0ABP6DI02_9ACTN</name>
<keyword evidence="6" id="KW-0378">Hydrolase</keyword>
<accession>A0ABP6DI02</accession>
<keyword evidence="5" id="KW-0547">Nucleotide-binding</keyword>
<evidence type="ECO:0000256" key="3">
    <source>
        <dbReference type="ARBA" id="ARBA00022475"/>
    </source>
</evidence>
<gene>
    <name evidence="12" type="primary">eccB1</name>
    <name evidence="12" type="ORF">GCM10010412_003290</name>
</gene>
<keyword evidence="3" id="KW-1003">Cell membrane</keyword>
<evidence type="ECO:0000256" key="6">
    <source>
        <dbReference type="ARBA" id="ARBA00022801"/>
    </source>
</evidence>
<evidence type="ECO:0000256" key="4">
    <source>
        <dbReference type="ARBA" id="ARBA00022692"/>
    </source>
</evidence>
<protein>
    <submittedName>
        <fullName evidence="12">Type VII secretion system ESX-1 subunit EccB1</fullName>
    </submittedName>
</protein>
<feature type="region of interest" description="Disordered" evidence="10">
    <location>
        <begin position="242"/>
        <end position="261"/>
    </location>
</feature>
<dbReference type="Pfam" id="PF05108">
    <property type="entry name" value="T7SS_ESX1_EccB"/>
    <property type="match status" value="1"/>
</dbReference>
<dbReference type="NCBIfam" id="TIGR03919">
    <property type="entry name" value="T7SS_EccB"/>
    <property type="match status" value="1"/>
</dbReference>
<dbReference type="Proteomes" id="UP001501666">
    <property type="component" value="Unassembled WGS sequence"/>
</dbReference>
<evidence type="ECO:0000256" key="10">
    <source>
        <dbReference type="SAM" id="MobiDB-lite"/>
    </source>
</evidence>
<evidence type="ECO:0000313" key="12">
    <source>
        <dbReference type="EMBL" id="GAA2642976.1"/>
    </source>
</evidence>
<feature type="transmembrane region" description="Helical" evidence="11">
    <location>
        <begin position="43"/>
        <end position="65"/>
    </location>
</feature>
<evidence type="ECO:0000313" key="13">
    <source>
        <dbReference type="Proteomes" id="UP001501666"/>
    </source>
</evidence>
<keyword evidence="7" id="KW-0067">ATP-binding</keyword>
<comment type="subcellular location">
    <subcellularLocation>
        <location evidence="1">Cell membrane</location>
        <topology evidence="1">Single-pass membrane protein</topology>
    </subcellularLocation>
</comment>
<evidence type="ECO:0000256" key="11">
    <source>
        <dbReference type="SAM" id="Phobius"/>
    </source>
</evidence>
<keyword evidence="13" id="KW-1185">Reference proteome</keyword>
<organism evidence="12 13">
    <name type="scientific">Nonomuraea recticatena</name>
    <dbReference type="NCBI Taxonomy" id="46178"/>
    <lineage>
        <taxon>Bacteria</taxon>
        <taxon>Bacillati</taxon>
        <taxon>Actinomycetota</taxon>
        <taxon>Actinomycetes</taxon>
        <taxon>Streptosporangiales</taxon>
        <taxon>Streptosporangiaceae</taxon>
        <taxon>Nonomuraea</taxon>
    </lineage>
</organism>